<evidence type="ECO:0000256" key="6">
    <source>
        <dbReference type="ARBA" id="ARBA00006759"/>
    </source>
</evidence>
<dbReference type="GO" id="GO:0019243">
    <property type="term" value="P:methylglyoxal catabolic process to D-lactate via S-lactoyl-glutathione"/>
    <property type="evidence" value="ECO:0007669"/>
    <property type="project" value="InterPro"/>
</dbReference>
<dbReference type="OrthoDB" id="515692at2759"/>
<evidence type="ECO:0000256" key="1">
    <source>
        <dbReference type="ARBA" id="ARBA00001623"/>
    </source>
</evidence>
<comment type="cofactor">
    <cofactor evidence="3">
        <name>Fe(2+)</name>
        <dbReference type="ChEBI" id="CHEBI:29033"/>
    </cofactor>
</comment>
<evidence type="ECO:0000313" key="14">
    <source>
        <dbReference type="Proteomes" id="UP000091857"/>
    </source>
</evidence>
<reference evidence="14" key="1">
    <citation type="journal article" date="2016" name="Nat. Biotechnol.">
        <title>Sequencing wild and cultivated cassava and related species reveals extensive interspecific hybridization and genetic diversity.</title>
        <authorList>
            <person name="Bredeson J.V."/>
            <person name="Lyons J.B."/>
            <person name="Prochnik S.E."/>
            <person name="Wu G.A."/>
            <person name="Ha C.M."/>
            <person name="Edsinger-Gonzales E."/>
            <person name="Grimwood J."/>
            <person name="Schmutz J."/>
            <person name="Rabbi I.Y."/>
            <person name="Egesi C."/>
            <person name="Nauluvula P."/>
            <person name="Lebot V."/>
            <person name="Ndunguru J."/>
            <person name="Mkamilo G."/>
            <person name="Bart R.S."/>
            <person name="Setter T.L."/>
            <person name="Gleadow R.M."/>
            <person name="Kulakow P."/>
            <person name="Ferguson M.E."/>
            <person name="Rounsley S."/>
            <person name="Rokhsar D.S."/>
        </authorList>
    </citation>
    <scope>NUCLEOTIDE SEQUENCE [LARGE SCALE GENOMIC DNA]</scope>
    <source>
        <strain evidence="14">cv. AM560-2</strain>
    </source>
</reference>
<proteinExistence type="inferred from homology"/>
<feature type="domain" description="Metallo-beta-lactamase" evidence="12">
    <location>
        <begin position="11"/>
        <end position="174"/>
    </location>
</feature>
<comment type="similarity">
    <text evidence="6">Belongs to the metallo-beta-lactamase superfamily. Glyoxalase II family.</text>
</comment>
<dbReference type="FunFam" id="3.60.15.10:FF:000019">
    <property type="entry name" value="Hydroxyacylglutathione hydrolase, mitochondrial"/>
    <property type="match status" value="1"/>
</dbReference>
<dbReference type="NCBIfam" id="TIGR03413">
    <property type="entry name" value="GSH_gloB"/>
    <property type="match status" value="1"/>
</dbReference>
<evidence type="ECO:0000313" key="13">
    <source>
        <dbReference type="EMBL" id="OAY46411.1"/>
    </source>
</evidence>
<dbReference type="EC" id="3.1.2.6" evidence="7"/>
<comment type="catalytic activity">
    <reaction evidence="1">
        <text>an S-(2-hydroxyacyl)glutathione + H2O = a 2-hydroxy carboxylate + glutathione + H(+)</text>
        <dbReference type="Rhea" id="RHEA:21864"/>
        <dbReference type="ChEBI" id="CHEBI:15377"/>
        <dbReference type="ChEBI" id="CHEBI:15378"/>
        <dbReference type="ChEBI" id="CHEBI:57925"/>
        <dbReference type="ChEBI" id="CHEBI:58896"/>
        <dbReference type="ChEBI" id="CHEBI:71261"/>
        <dbReference type="EC" id="3.1.2.6"/>
    </reaction>
</comment>
<dbReference type="CDD" id="cd07723">
    <property type="entry name" value="hydroxyacylglutathione_hydrolase_MBL-fold"/>
    <property type="match status" value="1"/>
</dbReference>
<dbReference type="PIRSF" id="PIRSF005457">
    <property type="entry name" value="Glx"/>
    <property type="match status" value="1"/>
</dbReference>
<gene>
    <name evidence="13" type="ORF">MANES_07G141600v8</name>
</gene>
<dbReference type="HAMAP" id="MF_01374">
    <property type="entry name" value="Glyoxalase_2"/>
    <property type="match status" value="1"/>
</dbReference>
<dbReference type="Pfam" id="PF00753">
    <property type="entry name" value="Lactamase_B"/>
    <property type="match status" value="1"/>
</dbReference>
<keyword evidence="10" id="KW-0862">Zinc</keyword>
<organism evidence="13 14">
    <name type="scientific">Manihot esculenta</name>
    <name type="common">Cassava</name>
    <name type="synonym">Jatropha manihot</name>
    <dbReference type="NCBI Taxonomy" id="3983"/>
    <lineage>
        <taxon>Eukaryota</taxon>
        <taxon>Viridiplantae</taxon>
        <taxon>Streptophyta</taxon>
        <taxon>Embryophyta</taxon>
        <taxon>Tracheophyta</taxon>
        <taxon>Spermatophyta</taxon>
        <taxon>Magnoliopsida</taxon>
        <taxon>eudicotyledons</taxon>
        <taxon>Gunneridae</taxon>
        <taxon>Pentapetalae</taxon>
        <taxon>rosids</taxon>
        <taxon>fabids</taxon>
        <taxon>Malpighiales</taxon>
        <taxon>Euphorbiaceae</taxon>
        <taxon>Crotonoideae</taxon>
        <taxon>Manihoteae</taxon>
        <taxon>Manihot</taxon>
    </lineage>
</organism>
<dbReference type="PANTHER" id="PTHR11935:SF94">
    <property type="entry name" value="TENZING NORGAY, ISOFORM C"/>
    <property type="match status" value="1"/>
</dbReference>
<evidence type="ECO:0000256" key="7">
    <source>
        <dbReference type="ARBA" id="ARBA00011917"/>
    </source>
</evidence>
<dbReference type="InterPro" id="IPR035680">
    <property type="entry name" value="Clx_II_MBL"/>
</dbReference>
<sequence length="258" mass="29006">MKIFHVPCLEDNFAYLIIDENTQEAAVVDPVEPDKIFEAANQHQVHLKFVLTTHHHWDHAGGNEKMKQLVPGLQVYGGSFDNVKGCTHQLDNGDKLQLGSHVNILALHTPCHTKGHISYYVTGKDGEDPAVFTGDTLFIAGCGKFFEGTAEQMYQSLCQTLGSLPKPTQVYCGHEYTVKNLHFALTVEPDNVKTQHKLSWAQQQREAGLPTIPSTIEDEWETNPFMRVDLPDLQARVGCKSPVETIQKMRQLKDNWRG</sequence>
<keyword evidence="8" id="KW-0479">Metal-binding</keyword>
<dbReference type="Gene3D" id="3.60.15.10">
    <property type="entry name" value="Ribonuclease Z/Hydroxyacylglutathione hydrolase-like"/>
    <property type="match status" value="1"/>
</dbReference>
<evidence type="ECO:0000256" key="11">
    <source>
        <dbReference type="ARBA" id="ARBA00031044"/>
    </source>
</evidence>
<comment type="cofactor">
    <cofactor evidence="2">
        <name>Zn(2+)</name>
        <dbReference type="ChEBI" id="CHEBI:29105"/>
    </cofactor>
</comment>
<dbReference type="GO" id="GO:0004416">
    <property type="term" value="F:hydroxyacylglutathione hydrolase activity"/>
    <property type="evidence" value="ECO:0000318"/>
    <property type="project" value="GO_Central"/>
</dbReference>
<evidence type="ECO:0000256" key="3">
    <source>
        <dbReference type="ARBA" id="ARBA00001954"/>
    </source>
</evidence>
<dbReference type="Proteomes" id="UP000091857">
    <property type="component" value="Chromosome 7"/>
</dbReference>
<evidence type="ECO:0000256" key="10">
    <source>
        <dbReference type="ARBA" id="ARBA00022833"/>
    </source>
</evidence>
<evidence type="ECO:0000256" key="5">
    <source>
        <dbReference type="ARBA" id="ARBA00004963"/>
    </source>
</evidence>
<dbReference type="InterPro" id="IPR036866">
    <property type="entry name" value="RibonucZ/Hydroxyglut_hydro"/>
</dbReference>
<evidence type="ECO:0000256" key="4">
    <source>
        <dbReference type="ARBA" id="ARBA00001965"/>
    </source>
</evidence>
<dbReference type="Gramene" id="Manes.07G141600.1.v8.1">
    <property type="protein sequence ID" value="Manes.07G141600.1.v8.1.CDS"/>
    <property type="gene ID" value="Manes.07G141600.v8.1"/>
</dbReference>
<keyword evidence="9" id="KW-0378">Hydrolase</keyword>
<dbReference type="GO" id="GO:0046872">
    <property type="term" value="F:metal ion binding"/>
    <property type="evidence" value="ECO:0007669"/>
    <property type="project" value="UniProtKB-KW"/>
</dbReference>
<name>A0A2C9VLH6_MANES</name>
<protein>
    <recommendedName>
        <fullName evidence="7">hydroxyacylglutathione hydrolase</fullName>
        <ecNumber evidence="7">3.1.2.6</ecNumber>
    </recommendedName>
    <alternativeName>
        <fullName evidence="11">Glyoxalase II</fullName>
    </alternativeName>
</protein>
<dbReference type="EMBL" id="CM004393">
    <property type="protein sequence ID" value="OAY46411.1"/>
    <property type="molecule type" value="Genomic_DNA"/>
</dbReference>
<keyword evidence="14" id="KW-1185">Reference proteome</keyword>
<evidence type="ECO:0000256" key="8">
    <source>
        <dbReference type="ARBA" id="ARBA00022723"/>
    </source>
</evidence>
<accession>A0A2C9VLH6</accession>
<comment type="pathway">
    <text evidence="5">Secondary metabolite metabolism; methylglyoxal degradation; (R)-lactate from methylglyoxal: step 2/2.</text>
</comment>
<dbReference type="AlphaFoldDB" id="A0A2C9VLH6"/>
<comment type="caution">
    <text evidence="13">The sequence shown here is derived from an EMBL/GenBank/DDBJ whole genome shotgun (WGS) entry which is preliminary data.</text>
</comment>
<evidence type="ECO:0000256" key="2">
    <source>
        <dbReference type="ARBA" id="ARBA00001947"/>
    </source>
</evidence>
<dbReference type="InterPro" id="IPR032282">
    <property type="entry name" value="HAGH_C"/>
</dbReference>
<evidence type="ECO:0000259" key="12">
    <source>
        <dbReference type="SMART" id="SM00849"/>
    </source>
</evidence>
<dbReference type="SMART" id="SM00849">
    <property type="entry name" value="Lactamase_B"/>
    <property type="match status" value="1"/>
</dbReference>
<comment type="cofactor">
    <cofactor evidence="4">
        <name>Fe(3+)</name>
        <dbReference type="ChEBI" id="CHEBI:29034"/>
    </cofactor>
</comment>
<dbReference type="STRING" id="3983.A0A2C9VLH6"/>
<dbReference type="PANTHER" id="PTHR11935">
    <property type="entry name" value="BETA LACTAMASE DOMAIN"/>
    <property type="match status" value="1"/>
</dbReference>
<dbReference type="SUPFAM" id="SSF56281">
    <property type="entry name" value="Metallo-hydrolase/oxidoreductase"/>
    <property type="match status" value="1"/>
</dbReference>
<dbReference type="InterPro" id="IPR017782">
    <property type="entry name" value="Hydroxyacylglutathione_Hdrlase"/>
</dbReference>
<dbReference type="Pfam" id="PF16123">
    <property type="entry name" value="HAGH_C"/>
    <property type="match status" value="1"/>
</dbReference>
<dbReference type="InterPro" id="IPR001279">
    <property type="entry name" value="Metallo-B-lactamas"/>
</dbReference>
<evidence type="ECO:0000256" key="9">
    <source>
        <dbReference type="ARBA" id="ARBA00022801"/>
    </source>
</evidence>